<keyword evidence="2 6" id="KW-0808">Transferase</keyword>
<dbReference type="Pfam" id="PF08544">
    <property type="entry name" value="GHMP_kinases_C"/>
    <property type="match status" value="1"/>
</dbReference>
<dbReference type="GO" id="GO:0005737">
    <property type="term" value="C:cytoplasm"/>
    <property type="evidence" value="ECO:0007669"/>
    <property type="project" value="UniProtKB-SubCell"/>
</dbReference>
<evidence type="ECO:0000313" key="9">
    <source>
        <dbReference type="Proteomes" id="UP000460298"/>
    </source>
</evidence>
<dbReference type="Proteomes" id="UP000460298">
    <property type="component" value="Unassembled WGS sequence"/>
</dbReference>
<dbReference type="PRINTS" id="PR00958">
    <property type="entry name" value="HOMSERKINASE"/>
</dbReference>
<proteinExistence type="inferred from homology"/>
<keyword evidence="1 6" id="KW-0028">Amino-acid biosynthesis</keyword>
<dbReference type="Gene3D" id="3.30.230.10">
    <property type="match status" value="1"/>
</dbReference>
<keyword evidence="3 6" id="KW-0547">Nucleotide-binding</keyword>
<dbReference type="InterPro" id="IPR020568">
    <property type="entry name" value="Ribosomal_Su5_D2-typ_SF"/>
</dbReference>
<dbReference type="GO" id="GO:0004413">
    <property type="term" value="F:homoserine kinase activity"/>
    <property type="evidence" value="ECO:0007669"/>
    <property type="project" value="UniProtKB-UniRule"/>
</dbReference>
<comment type="caution">
    <text evidence="8">The sequence shown here is derived from an EMBL/GenBank/DDBJ whole genome shotgun (WGS) entry which is preliminary data.</text>
</comment>
<dbReference type="UniPathway" id="UPA00050">
    <property type="reaction ID" value="UER00064"/>
</dbReference>
<dbReference type="InterPro" id="IPR014721">
    <property type="entry name" value="Ribsml_uS5_D2-typ_fold_subgr"/>
</dbReference>
<feature type="domain" description="GHMP kinase C-terminal" evidence="7">
    <location>
        <begin position="217"/>
        <end position="291"/>
    </location>
</feature>
<dbReference type="InterPro" id="IPR013750">
    <property type="entry name" value="GHMP_kinase_C_dom"/>
</dbReference>
<dbReference type="PIRSF" id="PIRSF000676">
    <property type="entry name" value="Homoser_kin"/>
    <property type="match status" value="1"/>
</dbReference>
<dbReference type="PANTHER" id="PTHR20861">
    <property type="entry name" value="HOMOSERINE/4-DIPHOSPHOCYTIDYL-2-C-METHYL-D-ERYTHRITOL KINASE"/>
    <property type="match status" value="1"/>
</dbReference>
<keyword evidence="4 6" id="KW-0418">Kinase</keyword>
<dbReference type="InterPro" id="IPR036554">
    <property type="entry name" value="GHMP_kinase_C_sf"/>
</dbReference>
<dbReference type="EMBL" id="WBUI01000003">
    <property type="protein sequence ID" value="KAB2934191.1"/>
    <property type="molecule type" value="Genomic_DNA"/>
</dbReference>
<evidence type="ECO:0000256" key="6">
    <source>
        <dbReference type="HAMAP-Rule" id="MF_00384"/>
    </source>
</evidence>
<evidence type="ECO:0000256" key="1">
    <source>
        <dbReference type="ARBA" id="ARBA00022605"/>
    </source>
</evidence>
<comment type="subcellular location">
    <subcellularLocation>
        <location evidence="6">Cytoplasm</location>
    </subcellularLocation>
</comment>
<evidence type="ECO:0000256" key="4">
    <source>
        <dbReference type="ARBA" id="ARBA00022777"/>
    </source>
</evidence>
<dbReference type="InterPro" id="IPR000870">
    <property type="entry name" value="Homoserine_kinase"/>
</dbReference>
<dbReference type="SUPFAM" id="SSF55060">
    <property type="entry name" value="GHMP Kinase, C-terminal domain"/>
    <property type="match status" value="1"/>
</dbReference>
<protein>
    <recommendedName>
        <fullName evidence="6">Homoserine kinase</fullName>
        <shortName evidence="6">HK</shortName>
        <shortName evidence="6">HSK</shortName>
        <ecNumber evidence="6">2.7.1.39</ecNumber>
    </recommendedName>
</protein>
<evidence type="ECO:0000256" key="5">
    <source>
        <dbReference type="ARBA" id="ARBA00022840"/>
    </source>
</evidence>
<accession>A0A833LYA9</accession>
<dbReference type="SUPFAM" id="SSF54211">
    <property type="entry name" value="Ribosomal protein S5 domain 2-like"/>
    <property type="match status" value="1"/>
</dbReference>
<comment type="pathway">
    <text evidence="6">Amino-acid biosynthesis; L-threonine biosynthesis; L-threonine from L-aspartate: step 4/5.</text>
</comment>
<reference evidence="8 9" key="1">
    <citation type="submission" date="2019-10" db="EMBL/GenBank/DDBJ databases">
        <title>Extracellular Electron Transfer in a Candidatus Methanoperedens spp. Enrichment Culture.</title>
        <authorList>
            <person name="Berger S."/>
            <person name="Rangel Shaw D."/>
            <person name="Berben T."/>
            <person name="In 'T Zandt M."/>
            <person name="Frank J."/>
            <person name="Reimann J."/>
            <person name="Jetten M.S.M."/>
            <person name="Welte C.U."/>
        </authorList>
    </citation>
    <scope>NUCLEOTIDE SEQUENCE [LARGE SCALE GENOMIC DNA]</scope>
    <source>
        <strain evidence="8">SB12</strain>
    </source>
</reference>
<dbReference type="AlphaFoldDB" id="A0A833LYA9"/>
<gene>
    <name evidence="6" type="primary">thrB</name>
    <name evidence="8" type="ORF">F9K24_03980</name>
</gene>
<keyword evidence="5 6" id="KW-0067">ATP-binding</keyword>
<dbReference type="GO" id="GO:0009088">
    <property type="term" value="P:threonine biosynthetic process"/>
    <property type="evidence" value="ECO:0007669"/>
    <property type="project" value="UniProtKB-UniRule"/>
</dbReference>
<evidence type="ECO:0000313" key="8">
    <source>
        <dbReference type="EMBL" id="KAB2934191.1"/>
    </source>
</evidence>
<evidence type="ECO:0000259" key="7">
    <source>
        <dbReference type="Pfam" id="PF08544"/>
    </source>
</evidence>
<keyword evidence="6" id="KW-0791">Threonine biosynthesis</keyword>
<dbReference type="Gene3D" id="3.30.70.890">
    <property type="entry name" value="GHMP kinase, C-terminal domain"/>
    <property type="match status" value="1"/>
</dbReference>
<evidence type="ECO:0000256" key="2">
    <source>
        <dbReference type="ARBA" id="ARBA00022679"/>
    </source>
</evidence>
<comment type="similarity">
    <text evidence="6">Belongs to the GHMP kinase family. Homoserine kinase subfamily.</text>
</comment>
<evidence type="ECO:0000256" key="3">
    <source>
        <dbReference type="ARBA" id="ARBA00022741"/>
    </source>
</evidence>
<keyword evidence="6" id="KW-0963">Cytoplasm</keyword>
<sequence>MNPSLILRIPATTANLGPGFDLFGLALSLYNTIGFDFDAGADFRLVDTEGRDLPIAPEDNLIRTAYEHMYHKLGGGKAPAWNAIVDAATAPGKGFGSSAMAVVAGVHLAWAMLRSGGIDSLVSSVEEGFRPETHSDEIAGFLDLEPHPDNVVPARVGGWVFCSDTRTVLRHSLPDSLGLAILIPDYSISTEKSRQSLPLQISREDTLANMRGCLLWLEYIHSGRIDLLEQALASDRLHEPYRTPSLPGYQAMKQAVLREGCVGMTLSGSGPGIIVYFDRTRQEQLESRLRALALEHIGPATIVHFCTPDPDGLVYLKAMPGATAPLQA</sequence>
<organism evidence="8 9">
    <name type="scientific">Leptonema illini</name>
    <dbReference type="NCBI Taxonomy" id="183"/>
    <lineage>
        <taxon>Bacteria</taxon>
        <taxon>Pseudomonadati</taxon>
        <taxon>Spirochaetota</taxon>
        <taxon>Spirochaetia</taxon>
        <taxon>Leptospirales</taxon>
        <taxon>Leptospiraceae</taxon>
        <taxon>Leptonema</taxon>
    </lineage>
</organism>
<dbReference type="PANTHER" id="PTHR20861:SF1">
    <property type="entry name" value="HOMOSERINE KINASE"/>
    <property type="match status" value="1"/>
</dbReference>
<comment type="caution">
    <text evidence="6">Lacks conserved residue(s) required for the propagation of feature annotation.</text>
</comment>
<comment type="catalytic activity">
    <reaction evidence="6">
        <text>L-homoserine + ATP = O-phospho-L-homoserine + ADP + H(+)</text>
        <dbReference type="Rhea" id="RHEA:13985"/>
        <dbReference type="ChEBI" id="CHEBI:15378"/>
        <dbReference type="ChEBI" id="CHEBI:30616"/>
        <dbReference type="ChEBI" id="CHEBI:57476"/>
        <dbReference type="ChEBI" id="CHEBI:57590"/>
        <dbReference type="ChEBI" id="CHEBI:456216"/>
        <dbReference type="EC" id="2.7.1.39"/>
    </reaction>
</comment>
<dbReference type="EC" id="2.7.1.39" evidence="6"/>
<name>A0A833LYA9_9LEPT</name>
<dbReference type="GO" id="GO:0005524">
    <property type="term" value="F:ATP binding"/>
    <property type="evidence" value="ECO:0007669"/>
    <property type="project" value="UniProtKB-UniRule"/>
</dbReference>
<dbReference type="HAMAP" id="MF_00384">
    <property type="entry name" value="Homoser_kinase"/>
    <property type="match status" value="1"/>
</dbReference>
<comment type="function">
    <text evidence="6">Catalyzes the ATP-dependent phosphorylation of L-homoserine to L-homoserine phosphate.</text>
</comment>